<dbReference type="PANTHER" id="PTHR33164:SF5">
    <property type="entry name" value="ORGANIC HYDROPEROXIDE RESISTANCE TRANSCRIPTIONAL REGULATOR"/>
    <property type="match status" value="1"/>
</dbReference>
<evidence type="ECO:0000259" key="2">
    <source>
        <dbReference type="PROSITE" id="PS50995"/>
    </source>
</evidence>
<dbReference type="Proteomes" id="UP001501480">
    <property type="component" value="Unassembled WGS sequence"/>
</dbReference>
<proteinExistence type="predicted"/>
<dbReference type="SMART" id="SM00347">
    <property type="entry name" value="HTH_MARR"/>
    <property type="match status" value="1"/>
</dbReference>
<keyword evidence="4" id="KW-1185">Reference proteome</keyword>
<organism evidence="3 4">
    <name type="scientific">Aeromicrobium halocynthiae</name>
    <dbReference type="NCBI Taxonomy" id="560557"/>
    <lineage>
        <taxon>Bacteria</taxon>
        <taxon>Bacillati</taxon>
        <taxon>Actinomycetota</taxon>
        <taxon>Actinomycetes</taxon>
        <taxon>Propionibacteriales</taxon>
        <taxon>Nocardioidaceae</taxon>
        <taxon>Aeromicrobium</taxon>
    </lineage>
</organism>
<reference evidence="3 4" key="1">
    <citation type="journal article" date="2019" name="Int. J. Syst. Evol. Microbiol.">
        <title>The Global Catalogue of Microorganisms (GCM) 10K type strain sequencing project: providing services to taxonomists for standard genome sequencing and annotation.</title>
        <authorList>
            <consortium name="The Broad Institute Genomics Platform"/>
            <consortium name="The Broad Institute Genome Sequencing Center for Infectious Disease"/>
            <person name="Wu L."/>
            <person name="Ma J."/>
        </authorList>
    </citation>
    <scope>NUCLEOTIDE SEQUENCE [LARGE SCALE GENOMIC DNA]</scope>
    <source>
        <strain evidence="3 4">JCM 15749</strain>
    </source>
</reference>
<dbReference type="InterPro" id="IPR039422">
    <property type="entry name" value="MarR/SlyA-like"/>
</dbReference>
<dbReference type="Pfam" id="PF01047">
    <property type="entry name" value="MarR"/>
    <property type="match status" value="1"/>
</dbReference>
<sequence>MGIIRIDEQLCFALHAASRAMTGAYREPLRRLEITYPQYLVLLLLWEQDEQTISELGDRLRLDSGTLSPLVRRLEVRGLVERVASTVDERRVHVRLSDDGRRLGPEIVDVQRCVHENLQLEPAEAAELRRLARTVAGLPDRPPA</sequence>
<evidence type="ECO:0000256" key="1">
    <source>
        <dbReference type="ARBA" id="ARBA00004496"/>
    </source>
</evidence>
<comment type="subcellular location">
    <subcellularLocation>
        <location evidence="1">Cytoplasm</location>
    </subcellularLocation>
</comment>
<dbReference type="EMBL" id="BAAAPY010000001">
    <property type="protein sequence ID" value="GAA2068314.1"/>
    <property type="molecule type" value="Genomic_DNA"/>
</dbReference>
<accession>A0ABN2VPA1</accession>
<dbReference type="RefSeq" id="WP_344322809.1">
    <property type="nucleotide sequence ID" value="NZ_BAAAPY010000001.1"/>
</dbReference>
<dbReference type="SUPFAM" id="SSF46785">
    <property type="entry name" value="Winged helix' DNA-binding domain"/>
    <property type="match status" value="1"/>
</dbReference>
<dbReference type="Gene3D" id="1.10.10.10">
    <property type="entry name" value="Winged helix-like DNA-binding domain superfamily/Winged helix DNA-binding domain"/>
    <property type="match status" value="1"/>
</dbReference>
<dbReference type="PROSITE" id="PS50995">
    <property type="entry name" value="HTH_MARR_2"/>
    <property type="match status" value="1"/>
</dbReference>
<dbReference type="PANTHER" id="PTHR33164">
    <property type="entry name" value="TRANSCRIPTIONAL REGULATOR, MARR FAMILY"/>
    <property type="match status" value="1"/>
</dbReference>
<feature type="domain" description="HTH marR-type" evidence="2">
    <location>
        <begin position="7"/>
        <end position="137"/>
    </location>
</feature>
<evidence type="ECO:0000313" key="3">
    <source>
        <dbReference type="EMBL" id="GAA2068314.1"/>
    </source>
</evidence>
<gene>
    <name evidence="3" type="ORF">GCM10009821_00040</name>
</gene>
<protein>
    <recommendedName>
        <fullName evidence="2">HTH marR-type domain-containing protein</fullName>
    </recommendedName>
</protein>
<name>A0ABN2VPA1_9ACTN</name>
<dbReference type="InterPro" id="IPR036390">
    <property type="entry name" value="WH_DNA-bd_sf"/>
</dbReference>
<dbReference type="InterPro" id="IPR036388">
    <property type="entry name" value="WH-like_DNA-bd_sf"/>
</dbReference>
<evidence type="ECO:0000313" key="4">
    <source>
        <dbReference type="Proteomes" id="UP001501480"/>
    </source>
</evidence>
<dbReference type="InterPro" id="IPR000835">
    <property type="entry name" value="HTH_MarR-typ"/>
</dbReference>
<comment type="caution">
    <text evidence="3">The sequence shown here is derived from an EMBL/GenBank/DDBJ whole genome shotgun (WGS) entry which is preliminary data.</text>
</comment>